<evidence type="ECO:0000259" key="2">
    <source>
        <dbReference type="Pfam" id="PF01757"/>
    </source>
</evidence>
<evidence type="ECO:0000313" key="4">
    <source>
        <dbReference type="Proteomes" id="UP000248198"/>
    </source>
</evidence>
<feature type="transmembrane region" description="Helical" evidence="1">
    <location>
        <begin position="252"/>
        <end position="269"/>
    </location>
</feature>
<name>A0A318UMS2_9SPHI</name>
<gene>
    <name evidence="3" type="ORF">B0O44_101198</name>
</gene>
<feature type="transmembrane region" description="Helical" evidence="1">
    <location>
        <begin position="71"/>
        <end position="94"/>
    </location>
</feature>
<feature type="transmembrane region" description="Helical" evidence="1">
    <location>
        <begin position="203"/>
        <end position="220"/>
    </location>
</feature>
<protein>
    <submittedName>
        <fullName evidence="3">Peptidoglycan/LPS O-acetylase OafA/YrhL</fullName>
    </submittedName>
</protein>
<evidence type="ECO:0000313" key="3">
    <source>
        <dbReference type="EMBL" id="PYF76727.1"/>
    </source>
</evidence>
<feature type="domain" description="Acyltransferase 3" evidence="2">
    <location>
        <begin position="38"/>
        <end position="360"/>
    </location>
</feature>
<dbReference type="RefSeq" id="WP_110826837.1">
    <property type="nucleotide sequence ID" value="NZ_QKLU01000001.1"/>
</dbReference>
<keyword evidence="1" id="KW-0472">Membrane</keyword>
<dbReference type="Pfam" id="PF01757">
    <property type="entry name" value="Acyl_transf_3"/>
    <property type="match status" value="1"/>
</dbReference>
<dbReference type="GO" id="GO:0016747">
    <property type="term" value="F:acyltransferase activity, transferring groups other than amino-acyl groups"/>
    <property type="evidence" value="ECO:0007669"/>
    <property type="project" value="InterPro"/>
</dbReference>
<dbReference type="OrthoDB" id="290051at2"/>
<dbReference type="GO" id="GO:0009103">
    <property type="term" value="P:lipopolysaccharide biosynthetic process"/>
    <property type="evidence" value="ECO:0007669"/>
    <property type="project" value="TreeGrafter"/>
</dbReference>
<dbReference type="GO" id="GO:0016020">
    <property type="term" value="C:membrane"/>
    <property type="evidence" value="ECO:0007669"/>
    <property type="project" value="TreeGrafter"/>
</dbReference>
<keyword evidence="1" id="KW-0812">Transmembrane</keyword>
<reference evidence="3 4" key="1">
    <citation type="submission" date="2018-06" db="EMBL/GenBank/DDBJ databases">
        <title>Genomic Encyclopedia of Archaeal and Bacterial Type Strains, Phase II (KMG-II): from individual species to whole genera.</title>
        <authorList>
            <person name="Goeker M."/>
        </authorList>
    </citation>
    <scope>NUCLEOTIDE SEQUENCE [LARGE SCALE GENOMIC DNA]</scope>
    <source>
        <strain evidence="3 4">DSM 27372</strain>
    </source>
</reference>
<feature type="transmembrane region" description="Helical" evidence="1">
    <location>
        <begin position="174"/>
        <end position="191"/>
    </location>
</feature>
<evidence type="ECO:0000256" key="1">
    <source>
        <dbReference type="SAM" id="Phobius"/>
    </source>
</evidence>
<feature type="transmembrane region" description="Helical" evidence="1">
    <location>
        <begin position="312"/>
        <end position="333"/>
    </location>
</feature>
<feature type="transmembrane region" description="Helical" evidence="1">
    <location>
        <begin position="6"/>
        <end position="22"/>
    </location>
</feature>
<feature type="transmembrane region" description="Helical" evidence="1">
    <location>
        <begin position="226"/>
        <end position="245"/>
    </location>
</feature>
<dbReference type="PANTHER" id="PTHR23028">
    <property type="entry name" value="ACETYLTRANSFERASE"/>
    <property type="match status" value="1"/>
</dbReference>
<dbReference type="EMBL" id="QKLU01000001">
    <property type="protein sequence ID" value="PYF76727.1"/>
    <property type="molecule type" value="Genomic_DNA"/>
</dbReference>
<dbReference type="InterPro" id="IPR002656">
    <property type="entry name" value="Acyl_transf_3_dom"/>
</dbReference>
<proteinExistence type="predicted"/>
<organism evidence="3 4">
    <name type="scientific">Pedobacter nutrimenti</name>
    <dbReference type="NCBI Taxonomy" id="1241337"/>
    <lineage>
        <taxon>Bacteria</taxon>
        <taxon>Pseudomonadati</taxon>
        <taxon>Bacteroidota</taxon>
        <taxon>Sphingobacteriia</taxon>
        <taxon>Sphingobacteriales</taxon>
        <taxon>Sphingobacteriaceae</taxon>
        <taxon>Pedobacter</taxon>
    </lineage>
</organism>
<comment type="caution">
    <text evidence="3">The sequence shown here is derived from an EMBL/GenBank/DDBJ whole genome shotgun (WGS) entry which is preliminary data.</text>
</comment>
<dbReference type="PANTHER" id="PTHR23028:SF53">
    <property type="entry name" value="ACYL_TRANSF_3 DOMAIN-CONTAINING PROTEIN"/>
    <property type="match status" value="1"/>
</dbReference>
<keyword evidence="4" id="KW-1185">Reference proteome</keyword>
<keyword evidence="1" id="KW-1133">Transmembrane helix</keyword>
<dbReference type="Proteomes" id="UP000248198">
    <property type="component" value="Unassembled WGS sequence"/>
</dbReference>
<dbReference type="AlphaFoldDB" id="A0A318UMS2"/>
<sequence length="381" mass="43573">MPALTFFILIIFTIVFISLPIFNKLDESLTSEKKKVKTLDGLRGLLAFSVVVNHFDANFHLIKTKFWATEYVFNGLLGSIGVALFFMLTAFLFWGKLLESNGTMNWKILYVNRIFRIAPVYYTVFLIALIIIAFESHFKILGPPSELKNSLLKWLAIGYFECCLDINQFPTMKILGVAWTLRFEWLFYFSLPLTSFFIRKKTALLFCITGLVSGLLFIQITPPIHAALPLFFSGMLCVTLIKKQFYNYNNQVINSSIALVCLFSVFIFFNDAIGILQIMLLSIFFFLVANGATLFGLLSLKGILRLGNISYSLYLLHLVIIYLFFKISVLYELVKQNELTFWLLMVPCTALIIGVSSICYSKIENGGVSFGKKFIYRYLKN</sequence>
<accession>A0A318UMS2</accession>
<dbReference type="InterPro" id="IPR050879">
    <property type="entry name" value="Acyltransferase_3"/>
</dbReference>
<feature type="transmembrane region" description="Helical" evidence="1">
    <location>
        <begin position="275"/>
        <end position="300"/>
    </location>
</feature>
<feature type="transmembrane region" description="Helical" evidence="1">
    <location>
        <begin position="114"/>
        <end position="134"/>
    </location>
</feature>
<feature type="transmembrane region" description="Helical" evidence="1">
    <location>
        <begin position="339"/>
        <end position="360"/>
    </location>
</feature>
<feature type="transmembrane region" description="Helical" evidence="1">
    <location>
        <begin position="42"/>
        <end position="59"/>
    </location>
</feature>